<keyword evidence="8" id="KW-1185">Reference proteome</keyword>
<feature type="transmembrane region" description="Helical" evidence="5">
    <location>
        <begin position="360"/>
        <end position="378"/>
    </location>
</feature>
<dbReference type="GO" id="GO:0016874">
    <property type="term" value="F:ligase activity"/>
    <property type="evidence" value="ECO:0007669"/>
    <property type="project" value="UniProtKB-KW"/>
</dbReference>
<dbReference type="Proteomes" id="UP000199036">
    <property type="component" value="Unassembled WGS sequence"/>
</dbReference>
<dbReference type="PANTHER" id="PTHR37422">
    <property type="entry name" value="TEICHURONIC ACID BIOSYNTHESIS PROTEIN TUAE"/>
    <property type="match status" value="1"/>
</dbReference>
<reference evidence="8" key="1">
    <citation type="submission" date="2016-10" db="EMBL/GenBank/DDBJ databases">
        <authorList>
            <person name="Varghese N."/>
            <person name="Submissions S."/>
        </authorList>
    </citation>
    <scope>NUCLEOTIDE SEQUENCE [LARGE SCALE GENOMIC DNA]</scope>
    <source>
        <strain evidence="8">DS-12</strain>
    </source>
</reference>
<feature type="transmembrane region" description="Helical" evidence="5">
    <location>
        <begin position="161"/>
        <end position="181"/>
    </location>
</feature>
<dbReference type="InterPro" id="IPR007016">
    <property type="entry name" value="O-antigen_ligase-rel_domated"/>
</dbReference>
<keyword evidence="4 5" id="KW-0472">Membrane</keyword>
<feature type="transmembrane region" description="Helical" evidence="5">
    <location>
        <begin position="335"/>
        <end position="354"/>
    </location>
</feature>
<feature type="domain" description="O-antigen ligase-related" evidence="6">
    <location>
        <begin position="192"/>
        <end position="347"/>
    </location>
</feature>
<dbReference type="OrthoDB" id="1631746at2"/>
<comment type="subcellular location">
    <subcellularLocation>
        <location evidence="1">Membrane</location>
        <topology evidence="1">Multi-pass membrane protein</topology>
    </subcellularLocation>
</comment>
<evidence type="ECO:0000256" key="5">
    <source>
        <dbReference type="SAM" id="Phobius"/>
    </source>
</evidence>
<dbReference type="STRING" id="913024.SAMN05421741_10628"/>
<dbReference type="Pfam" id="PF04932">
    <property type="entry name" value="Wzy_C"/>
    <property type="match status" value="1"/>
</dbReference>
<keyword evidence="7" id="KW-0436">Ligase</keyword>
<feature type="transmembrane region" description="Helical" evidence="5">
    <location>
        <begin position="231"/>
        <end position="247"/>
    </location>
</feature>
<accession>A0A1I4ZCW8</accession>
<feature type="transmembrane region" description="Helical" evidence="5">
    <location>
        <begin position="188"/>
        <end position="219"/>
    </location>
</feature>
<dbReference type="PANTHER" id="PTHR37422:SF13">
    <property type="entry name" value="LIPOPOLYSACCHARIDE BIOSYNTHESIS PROTEIN PA4999-RELATED"/>
    <property type="match status" value="1"/>
</dbReference>
<protein>
    <submittedName>
        <fullName evidence="7">O-antigen ligase</fullName>
    </submittedName>
</protein>
<evidence type="ECO:0000259" key="6">
    <source>
        <dbReference type="Pfam" id="PF04932"/>
    </source>
</evidence>
<evidence type="ECO:0000256" key="3">
    <source>
        <dbReference type="ARBA" id="ARBA00022989"/>
    </source>
</evidence>
<dbReference type="AlphaFoldDB" id="A0A1I4ZCW8"/>
<evidence type="ECO:0000256" key="1">
    <source>
        <dbReference type="ARBA" id="ARBA00004141"/>
    </source>
</evidence>
<dbReference type="RefSeq" id="WP_091520660.1">
    <property type="nucleotide sequence ID" value="NZ_FOVI01000006.1"/>
</dbReference>
<dbReference type="InterPro" id="IPR051533">
    <property type="entry name" value="WaaL-like"/>
</dbReference>
<evidence type="ECO:0000256" key="2">
    <source>
        <dbReference type="ARBA" id="ARBA00022692"/>
    </source>
</evidence>
<name>A0A1I4ZCW8_9FLAO</name>
<keyword evidence="2 5" id="KW-0812">Transmembrane</keyword>
<evidence type="ECO:0000256" key="4">
    <source>
        <dbReference type="ARBA" id="ARBA00023136"/>
    </source>
</evidence>
<organism evidence="7 8">
    <name type="scientific">Paenimyroides ummariense</name>
    <dbReference type="NCBI Taxonomy" id="913024"/>
    <lineage>
        <taxon>Bacteria</taxon>
        <taxon>Pseudomonadati</taxon>
        <taxon>Bacteroidota</taxon>
        <taxon>Flavobacteriia</taxon>
        <taxon>Flavobacteriales</taxon>
        <taxon>Flavobacteriaceae</taxon>
        <taxon>Paenimyroides</taxon>
    </lineage>
</organism>
<feature type="transmembrane region" description="Helical" evidence="5">
    <location>
        <begin position="110"/>
        <end position="128"/>
    </location>
</feature>
<dbReference type="GO" id="GO:0016020">
    <property type="term" value="C:membrane"/>
    <property type="evidence" value="ECO:0007669"/>
    <property type="project" value="UniProtKB-SubCell"/>
</dbReference>
<evidence type="ECO:0000313" key="8">
    <source>
        <dbReference type="Proteomes" id="UP000199036"/>
    </source>
</evidence>
<keyword evidence="3 5" id="KW-1133">Transmembrane helix</keyword>
<gene>
    <name evidence="7" type="ORF">SAMN05421741_10628</name>
</gene>
<proteinExistence type="predicted"/>
<evidence type="ECO:0000313" key="7">
    <source>
        <dbReference type="EMBL" id="SFN48121.1"/>
    </source>
</evidence>
<feature type="transmembrane region" description="Helical" evidence="5">
    <location>
        <begin position="54"/>
        <end position="73"/>
    </location>
</feature>
<sequence length="408" mass="47512">MRLAKVFYFSTCALGLFPILKLNHFSTLMMIWFVLALINAFKNKTFPLLKTHKFTILILAFLCLMYIFYLPFADNFKELGKSITKSLPFLIFPLGFILNKEIVTKKLLQTFGSVYITSVFILNGLGWFKVFNFGWNNAWQQNDFYHPIFRNLFADATSLHLPYLGLLTIFAALWLTFKMFFNRKINLLSIFAIVFLLTSTYIYSARIALACYLIGLLFIVFKSIQNQTVKWSVLIALPLCALAFFWFSPMKERYIKVVEKDLVLPNKNQEPHEVNYRYGIWHCATDLISDHFVLGVGADKVQEKLNNCYNGFTYKSYEDFSKVTYNTHNQYFDQMLKFGIFGLILFLVTLFYFYSNSSVLYQTFLIVIAISFLTENLLDRQIGVVFISLLNTIFVLCKLNKVEKSISS</sequence>
<dbReference type="EMBL" id="FOVI01000006">
    <property type="protein sequence ID" value="SFN48121.1"/>
    <property type="molecule type" value="Genomic_DNA"/>
</dbReference>